<dbReference type="InterPro" id="IPR005946">
    <property type="entry name" value="Rib-P_diPkinase"/>
</dbReference>
<dbReference type="PANTHER" id="PTHR10210:SF41">
    <property type="entry name" value="RIBOSE-PHOSPHATE PYROPHOSPHOKINASE 1, CHLOROPLASTIC"/>
    <property type="match status" value="1"/>
</dbReference>
<reference evidence="6" key="1">
    <citation type="submission" date="2014-11" db="EMBL/GenBank/DDBJ databases">
        <title>Genome sequencing of Roseivirga sp. D-25.</title>
        <authorList>
            <person name="Selvaratnam C."/>
            <person name="Thevarajoo S."/>
            <person name="Goh K.M."/>
            <person name="Eee R."/>
            <person name="Chan K.-G."/>
            <person name="Chong C.S."/>
        </authorList>
    </citation>
    <scope>NUCLEOTIDE SEQUENCE [LARGE SCALE GENOMIC DNA]</scope>
    <source>
        <strain evidence="6">D-25</strain>
    </source>
</reference>
<comment type="caution">
    <text evidence="5">The sequence shown here is derived from an EMBL/GenBank/DDBJ whole genome shotgun (WGS) entry which is preliminary data.</text>
</comment>
<evidence type="ECO:0000256" key="2">
    <source>
        <dbReference type="RuleBase" id="RU004324"/>
    </source>
</evidence>
<feature type="domain" description="Phosphoribosyltransferase" evidence="3">
    <location>
        <begin position="136"/>
        <end position="238"/>
    </location>
</feature>
<feature type="domain" description="Ribose-phosphate pyrophosphokinase N-terminal" evidence="4">
    <location>
        <begin position="21"/>
        <end position="106"/>
    </location>
</feature>
<evidence type="ECO:0000256" key="1">
    <source>
        <dbReference type="ARBA" id="ARBA00022727"/>
    </source>
</evidence>
<dbReference type="Gene3D" id="3.40.50.2020">
    <property type="match status" value="2"/>
</dbReference>
<sequence length="287" mass="31883">MILNLDPHFSPCPDLPQINFNLFTFPGGESHIRIVPIEGSSKEITISHRITSFNKLGELLIATDALKRMGITKINVVIPYFPAARQDRMMTAGEPLTVKIYTDIINAQNYNRVIVFDPHSEVTPALLNNCEVIDNTDFIKKAMEELPKELLLVSPDGGALKKIYKLASSLKENKVVECSKSRNVNTGEITNFQVYAHDLNNRPCLIVDDICDGGGTFMGLAKALKEKNAGKLYLAVSHGIFSKGLEALSTVFDHIYTTDSFKTIHQAKNFTQLKLNSDILKSDTLNN</sequence>
<dbReference type="GO" id="GO:0006164">
    <property type="term" value="P:purine nucleotide biosynthetic process"/>
    <property type="evidence" value="ECO:0007669"/>
    <property type="project" value="TreeGrafter"/>
</dbReference>
<dbReference type="CDD" id="cd06223">
    <property type="entry name" value="PRTases_typeI"/>
    <property type="match status" value="1"/>
</dbReference>
<dbReference type="PATRIC" id="fig|1566026.4.peg.1886"/>
<keyword evidence="6" id="KW-1185">Reference proteome</keyword>
<dbReference type="GO" id="GO:0005737">
    <property type="term" value="C:cytoplasm"/>
    <property type="evidence" value="ECO:0007669"/>
    <property type="project" value="TreeGrafter"/>
</dbReference>
<dbReference type="Pfam" id="PF00156">
    <property type="entry name" value="Pribosyltran"/>
    <property type="match status" value="1"/>
</dbReference>
<protein>
    <submittedName>
        <fullName evidence="5">Phosphoribosylpyrophosphate synthetase</fullName>
    </submittedName>
</protein>
<dbReference type="SMART" id="SM01400">
    <property type="entry name" value="Pribosyltran_N"/>
    <property type="match status" value="1"/>
</dbReference>
<dbReference type="Proteomes" id="UP000036908">
    <property type="component" value="Unassembled WGS sequence"/>
</dbReference>
<gene>
    <name evidence="5" type="ORF">OB69_17230</name>
</gene>
<dbReference type="NCBIfam" id="TIGR01251">
    <property type="entry name" value="ribP_PPkin"/>
    <property type="match status" value="1"/>
</dbReference>
<dbReference type="SUPFAM" id="SSF53271">
    <property type="entry name" value="PRTase-like"/>
    <property type="match status" value="1"/>
</dbReference>
<dbReference type="OrthoDB" id="643885at2"/>
<accession>A0A0L8AGE2</accession>
<dbReference type="EMBL" id="JSVA01000023">
    <property type="protein sequence ID" value="KOF01458.1"/>
    <property type="molecule type" value="Genomic_DNA"/>
</dbReference>
<dbReference type="InterPro" id="IPR000836">
    <property type="entry name" value="PRTase_dom"/>
</dbReference>
<dbReference type="AlphaFoldDB" id="A0A0L8AGE2"/>
<organism evidence="5 6">
    <name type="scientific">Roseivirga seohaensis subsp. aquiponti</name>
    <dbReference type="NCBI Taxonomy" id="1566026"/>
    <lineage>
        <taxon>Bacteria</taxon>
        <taxon>Pseudomonadati</taxon>
        <taxon>Bacteroidota</taxon>
        <taxon>Cytophagia</taxon>
        <taxon>Cytophagales</taxon>
        <taxon>Roseivirgaceae</taxon>
        <taxon>Roseivirga</taxon>
    </lineage>
</organism>
<dbReference type="InterPro" id="IPR029057">
    <property type="entry name" value="PRTase-like"/>
</dbReference>
<dbReference type="GO" id="GO:0002189">
    <property type="term" value="C:ribose phosphate diphosphokinase complex"/>
    <property type="evidence" value="ECO:0007669"/>
    <property type="project" value="TreeGrafter"/>
</dbReference>
<dbReference type="InterPro" id="IPR029099">
    <property type="entry name" value="Pribosyltran_N"/>
</dbReference>
<dbReference type="GO" id="GO:0006015">
    <property type="term" value="P:5-phosphoribose 1-diphosphate biosynthetic process"/>
    <property type="evidence" value="ECO:0007669"/>
    <property type="project" value="TreeGrafter"/>
</dbReference>
<comment type="similarity">
    <text evidence="2">Belongs to the ribose-phosphate pyrophosphokinase family.</text>
</comment>
<evidence type="ECO:0000259" key="4">
    <source>
        <dbReference type="Pfam" id="PF13793"/>
    </source>
</evidence>
<name>A0A0L8AGE2_9BACT</name>
<evidence type="ECO:0000259" key="3">
    <source>
        <dbReference type="Pfam" id="PF00156"/>
    </source>
</evidence>
<evidence type="ECO:0000313" key="6">
    <source>
        <dbReference type="Proteomes" id="UP000036908"/>
    </source>
</evidence>
<dbReference type="GO" id="GO:0000287">
    <property type="term" value="F:magnesium ion binding"/>
    <property type="evidence" value="ECO:0007669"/>
    <property type="project" value="InterPro"/>
</dbReference>
<proteinExistence type="inferred from homology"/>
<evidence type="ECO:0000313" key="5">
    <source>
        <dbReference type="EMBL" id="KOF01458.1"/>
    </source>
</evidence>
<dbReference type="Pfam" id="PF13793">
    <property type="entry name" value="Pribosyltran_N"/>
    <property type="match status" value="1"/>
</dbReference>
<dbReference type="GO" id="GO:0004749">
    <property type="term" value="F:ribose phosphate diphosphokinase activity"/>
    <property type="evidence" value="ECO:0007669"/>
    <property type="project" value="TreeGrafter"/>
</dbReference>
<keyword evidence="1 2" id="KW-0545">Nucleotide biosynthesis</keyword>
<dbReference type="RefSeq" id="WP_053225001.1">
    <property type="nucleotide sequence ID" value="NZ_JSVA01000023.1"/>
</dbReference>
<dbReference type="PANTHER" id="PTHR10210">
    <property type="entry name" value="RIBOSE-PHOSPHATE DIPHOSPHOKINASE FAMILY MEMBER"/>
    <property type="match status" value="1"/>
</dbReference>